<dbReference type="RefSeq" id="WP_203747052.1">
    <property type="nucleotide sequence ID" value="NZ_BAAAUC010000049.1"/>
</dbReference>
<dbReference type="Gene3D" id="1.10.10.10">
    <property type="entry name" value="Winged helix-like DNA-binding domain superfamily/Winged helix DNA-binding domain"/>
    <property type="match status" value="1"/>
</dbReference>
<dbReference type="Proteomes" id="UP000619479">
    <property type="component" value="Unassembled WGS sequence"/>
</dbReference>
<dbReference type="PANTHER" id="PTHR33164:SF103">
    <property type="entry name" value="REGULATORY PROTEIN MARR"/>
    <property type="match status" value="1"/>
</dbReference>
<dbReference type="EMBL" id="BOMH01000045">
    <property type="protein sequence ID" value="GID68236.1"/>
    <property type="molecule type" value="Genomic_DNA"/>
</dbReference>
<dbReference type="InterPro" id="IPR036388">
    <property type="entry name" value="WH-like_DNA-bd_sf"/>
</dbReference>
<dbReference type="SMART" id="SM00347">
    <property type="entry name" value="HTH_MARR"/>
    <property type="match status" value="1"/>
</dbReference>
<keyword evidence="3" id="KW-1185">Reference proteome</keyword>
<organism evidence="2 3">
    <name type="scientific">Actinoplanes cyaneus</name>
    <dbReference type="NCBI Taxonomy" id="52696"/>
    <lineage>
        <taxon>Bacteria</taxon>
        <taxon>Bacillati</taxon>
        <taxon>Actinomycetota</taxon>
        <taxon>Actinomycetes</taxon>
        <taxon>Micromonosporales</taxon>
        <taxon>Micromonosporaceae</taxon>
        <taxon>Actinoplanes</taxon>
    </lineage>
</organism>
<dbReference type="PANTHER" id="PTHR33164">
    <property type="entry name" value="TRANSCRIPTIONAL REGULATOR, MARR FAMILY"/>
    <property type="match status" value="1"/>
</dbReference>
<feature type="domain" description="HTH marR-type" evidence="1">
    <location>
        <begin position="1"/>
        <end position="135"/>
    </location>
</feature>
<sequence length="137" mass="15169">MSSSLQQVGLAVKRLQWQHHRKANRRLAPLGLSLVQWDTLRHLHAIPGASLHRLAELTFQTDQSMGELARRMVDRGLIERIEGPGRKVQHQLTPAGDELRLAGAEAVDGVLAESLGRLSAGERETLHELLLKAAEPQ</sequence>
<dbReference type="AlphaFoldDB" id="A0A919ING2"/>
<dbReference type="InterPro" id="IPR039422">
    <property type="entry name" value="MarR/SlyA-like"/>
</dbReference>
<accession>A0A919ING2</accession>
<dbReference type="InterPro" id="IPR036390">
    <property type="entry name" value="WH_DNA-bd_sf"/>
</dbReference>
<name>A0A919ING2_9ACTN</name>
<dbReference type="GO" id="GO:0003700">
    <property type="term" value="F:DNA-binding transcription factor activity"/>
    <property type="evidence" value="ECO:0007669"/>
    <property type="project" value="InterPro"/>
</dbReference>
<evidence type="ECO:0000313" key="2">
    <source>
        <dbReference type="EMBL" id="GID68236.1"/>
    </source>
</evidence>
<comment type="caution">
    <text evidence="2">The sequence shown here is derived from an EMBL/GenBank/DDBJ whole genome shotgun (WGS) entry which is preliminary data.</text>
</comment>
<dbReference type="InterPro" id="IPR000835">
    <property type="entry name" value="HTH_MarR-typ"/>
</dbReference>
<evidence type="ECO:0000259" key="1">
    <source>
        <dbReference type="PROSITE" id="PS50995"/>
    </source>
</evidence>
<reference evidence="2" key="1">
    <citation type="submission" date="2021-01" db="EMBL/GenBank/DDBJ databases">
        <title>Whole genome shotgun sequence of Actinoplanes cyaneus NBRC 14990.</title>
        <authorList>
            <person name="Komaki H."/>
            <person name="Tamura T."/>
        </authorList>
    </citation>
    <scope>NUCLEOTIDE SEQUENCE</scope>
    <source>
        <strain evidence="2">NBRC 14990</strain>
    </source>
</reference>
<dbReference type="SUPFAM" id="SSF46785">
    <property type="entry name" value="Winged helix' DNA-binding domain"/>
    <property type="match status" value="1"/>
</dbReference>
<dbReference type="PROSITE" id="PS50995">
    <property type="entry name" value="HTH_MARR_2"/>
    <property type="match status" value="1"/>
</dbReference>
<gene>
    <name evidence="2" type="ORF">Acy02nite_61170</name>
</gene>
<evidence type="ECO:0000313" key="3">
    <source>
        <dbReference type="Proteomes" id="UP000619479"/>
    </source>
</evidence>
<protein>
    <submittedName>
        <fullName evidence="2">MarR family transcriptional regulator</fullName>
    </submittedName>
</protein>
<dbReference type="GO" id="GO:0006950">
    <property type="term" value="P:response to stress"/>
    <property type="evidence" value="ECO:0007669"/>
    <property type="project" value="TreeGrafter"/>
</dbReference>
<proteinExistence type="predicted"/>
<dbReference type="Pfam" id="PF12802">
    <property type="entry name" value="MarR_2"/>
    <property type="match status" value="1"/>
</dbReference>